<dbReference type="FunFam" id="3.40.50.10750:FF:000001">
    <property type="entry name" value="Phosphate acetyltransferase"/>
    <property type="match status" value="1"/>
</dbReference>
<gene>
    <name evidence="16" type="ORF">SAMN05444351_1836</name>
</gene>
<keyword evidence="8 13" id="KW-0963">Cytoplasm</keyword>
<keyword evidence="10 13" id="KW-0012">Acyltransferase</keyword>
<feature type="domain" description="DRTGG" evidence="15">
    <location>
        <begin position="205"/>
        <end position="316"/>
    </location>
</feature>
<keyword evidence="17" id="KW-1185">Reference proteome</keyword>
<dbReference type="PANTHER" id="PTHR43356">
    <property type="entry name" value="PHOSPHATE ACETYLTRANSFERASE"/>
    <property type="match status" value="1"/>
</dbReference>
<dbReference type="RefSeq" id="WP_073419876.1">
    <property type="nucleotide sequence ID" value="NZ_FQVX01000002.1"/>
</dbReference>
<dbReference type="InterPro" id="IPR042113">
    <property type="entry name" value="P_AcTrfase_dom1"/>
</dbReference>
<dbReference type="AlphaFoldDB" id="A0A1M5I0V8"/>
<dbReference type="InterPro" id="IPR004614">
    <property type="entry name" value="P_AcTrfase"/>
</dbReference>
<evidence type="ECO:0000256" key="6">
    <source>
        <dbReference type="ARBA" id="ARBA00012707"/>
    </source>
</evidence>
<comment type="function">
    <text evidence="12 13">Involved in acetate metabolism.</text>
</comment>
<evidence type="ECO:0000256" key="9">
    <source>
        <dbReference type="ARBA" id="ARBA00022679"/>
    </source>
</evidence>
<evidence type="ECO:0000313" key="17">
    <source>
        <dbReference type="Proteomes" id="UP000184471"/>
    </source>
</evidence>
<evidence type="ECO:0000256" key="12">
    <source>
        <dbReference type="ARBA" id="ARBA00049955"/>
    </source>
</evidence>
<dbReference type="EMBL" id="FQVX01000002">
    <property type="protein sequence ID" value="SHG21787.1"/>
    <property type="molecule type" value="Genomic_DNA"/>
</dbReference>
<evidence type="ECO:0000256" key="13">
    <source>
        <dbReference type="PIRNR" id="PIRNR006107"/>
    </source>
</evidence>
<dbReference type="Gene3D" id="3.40.50.300">
    <property type="entry name" value="P-loop containing nucleotide triphosphate hydrolases"/>
    <property type="match status" value="1"/>
</dbReference>
<organism evidence="16 17">
    <name type="scientific">Geodermatophilus nigrescens</name>
    <dbReference type="NCBI Taxonomy" id="1070870"/>
    <lineage>
        <taxon>Bacteria</taxon>
        <taxon>Bacillati</taxon>
        <taxon>Actinomycetota</taxon>
        <taxon>Actinomycetes</taxon>
        <taxon>Geodermatophilales</taxon>
        <taxon>Geodermatophilaceae</taxon>
        <taxon>Geodermatophilus</taxon>
    </lineage>
</organism>
<dbReference type="SUPFAM" id="SSF53659">
    <property type="entry name" value="Isocitrate/Isopropylmalate dehydrogenase-like"/>
    <property type="match status" value="1"/>
</dbReference>
<dbReference type="InterPro" id="IPR016475">
    <property type="entry name" value="P-Actrans_bac"/>
</dbReference>
<evidence type="ECO:0000313" key="16">
    <source>
        <dbReference type="EMBL" id="SHG21787.1"/>
    </source>
</evidence>
<dbReference type="InterPro" id="IPR010766">
    <property type="entry name" value="DRTGG"/>
</dbReference>
<dbReference type="EC" id="2.3.1.8" evidence="6 13"/>
<evidence type="ECO:0000256" key="7">
    <source>
        <dbReference type="ARBA" id="ARBA00021528"/>
    </source>
</evidence>
<dbReference type="UniPathway" id="UPA00340">
    <property type="reaction ID" value="UER00459"/>
</dbReference>
<dbReference type="GO" id="GO:0006085">
    <property type="term" value="P:acetyl-CoA biosynthetic process"/>
    <property type="evidence" value="ECO:0007669"/>
    <property type="project" value="UniProtKB-UniPathway"/>
</dbReference>
<dbReference type="SUPFAM" id="SSF75138">
    <property type="entry name" value="HprK N-terminal domain-like"/>
    <property type="match status" value="1"/>
</dbReference>
<name>A0A1M5I0V8_9ACTN</name>
<dbReference type="PIRSF" id="PIRSF006107">
    <property type="entry name" value="PhpActrans_proteobac"/>
    <property type="match status" value="1"/>
</dbReference>
<comment type="domain">
    <text evidence="13">The N-terminal region seems to be important for proper quaternary structure. The C-terminal region contains the substrate-binding site.</text>
</comment>
<comment type="pathway">
    <text evidence="3 13">Metabolic intermediate biosynthesis; acetyl-CoA biosynthesis; acetyl-CoA from acetate: step 2/2.</text>
</comment>
<dbReference type="InterPro" id="IPR042112">
    <property type="entry name" value="P_AcTrfase_dom2"/>
</dbReference>
<dbReference type="Gene3D" id="3.40.50.10950">
    <property type="match status" value="1"/>
</dbReference>
<evidence type="ECO:0000256" key="4">
    <source>
        <dbReference type="ARBA" id="ARBA00008756"/>
    </source>
</evidence>
<evidence type="ECO:0000256" key="5">
    <source>
        <dbReference type="ARBA" id="ARBA00009786"/>
    </source>
</evidence>
<dbReference type="NCBIfam" id="NF004167">
    <property type="entry name" value="PRK05632.1"/>
    <property type="match status" value="1"/>
</dbReference>
<dbReference type="InterPro" id="IPR027417">
    <property type="entry name" value="P-loop_NTPase"/>
</dbReference>
<protein>
    <recommendedName>
        <fullName evidence="7 13">Phosphate acetyltransferase</fullName>
        <ecNumber evidence="6 13">2.3.1.8</ecNumber>
    </recommendedName>
    <alternativeName>
        <fullName evidence="11 13">Phosphotransacetylase</fullName>
    </alternativeName>
</protein>
<comment type="similarity">
    <text evidence="5 13">In the N-terminal section; belongs to the CobB/CobQ family.</text>
</comment>
<dbReference type="OrthoDB" id="9808984at2"/>
<comment type="subcellular location">
    <subcellularLocation>
        <location evidence="2 13">Cytoplasm</location>
    </subcellularLocation>
</comment>
<evidence type="ECO:0000256" key="2">
    <source>
        <dbReference type="ARBA" id="ARBA00004496"/>
    </source>
</evidence>
<dbReference type="NCBIfam" id="NF007233">
    <property type="entry name" value="PRK09653.1"/>
    <property type="match status" value="1"/>
</dbReference>
<reference evidence="16 17" key="1">
    <citation type="submission" date="2016-11" db="EMBL/GenBank/DDBJ databases">
        <authorList>
            <person name="Jaros S."/>
            <person name="Januszkiewicz K."/>
            <person name="Wedrychowicz H."/>
        </authorList>
    </citation>
    <scope>NUCLEOTIDE SEQUENCE [LARGE SCALE GENOMIC DNA]</scope>
    <source>
        <strain evidence="16 17">DSM 45408</strain>
    </source>
</reference>
<comment type="catalytic activity">
    <reaction evidence="1 13">
        <text>acetyl-CoA + phosphate = acetyl phosphate + CoA</text>
        <dbReference type="Rhea" id="RHEA:19521"/>
        <dbReference type="ChEBI" id="CHEBI:22191"/>
        <dbReference type="ChEBI" id="CHEBI:43474"/>
        <dbReference type="ChEBI" id="CHEBI:57287"/>
        <dbReference type="ChEBI" id="CHEBI:57288"/>
        <dbReference type="EC" id="2.3.1.8"/>
    </reaction>
</comment>
<evidence type="ECO:0000259" key="15">
    <source>
        <dbReference type="Pfam" id="PF07085"/>
    </source>
</evidence>
<dbReference type="PANTHER" id="PTHR43356:SF3">
    <property type="entry name" value="PHOSPHATE ACETYLTRANSFERASE"/>
    <property type="match status" value="1"/>
</dbReference>
<dbReference type="Pfam" id="PF01515">
    <property type="entry name" value="PTA_PTB"/>
    <property type="match status" value="1"/>
</dbReference>
<dbReference type="InterPro" id="IPR002505">
    <property type="entry name" value="PTA_PTB"/>
</dbReference>
<dbReference type="InterPro" id="IPR050500">
    <property type="entry name" value="Phos_Acetyltrans/Butyryltrans"/>
</dbReference>
<comment type="similarity">
    <text evidence="4 13">In the C-terminal section; belongs to the phosphate acetyltransferase and butyryltransferase family.</text>
</comment>
<dbReference type="Pfam" id="PF13500">
    <property type="entry name" value="AAA_26"/>
    <property type="match status" value="1"/>
</dbReference>
<sequence length="705" mass="73605">MSDGLYITGSEPATGKSAVALGLFDLLARRVGRLGVFRPVVRSRDEPDRVVDLLLPRAPGSPPYEASLGVTYAEVLADEDRALSEVVARYRALAARCDRVLVVGTDFGEAGAARELSLNARIAVNLGLPVVCTVSGHGRDAAEVDRAVDVGTDALRRAGCDVVAVVVNRVAPGEHAAVRQSLAGREPAAWALPDVPALTAPTMAEIARACDARVLVGDAAALRRETSGVLVAAMTVPNLLDRLVDDVVVITPGDRADVLLGVLAAHLSDALPQPAGLVLTGGLEPAASVLELVRRLPTVVPVVLTDLDTHATTTVADTVPGWLNAEAPRKVDVALALFEEHVDGAALLDRAEVHRARVTTPLMFEHGLLDRARADRRHVVLPEGTDERVLQAADRLLRRGVVDLTLLGDPAEVRAAAVRAGADVSAARVLDPCDPALREELAVEYARRRAHRGVTMDAARDVVVDVSYAGTLMVALGMADGMVSGATHTTAQTIRPALELIRTTEGVSIVSSVFFMCLVDRVLVYGDCAVNVHPDAEQLAEIAVTSAGTAARFGVEPRVAMLSYSTGESGSGADVDRVRAATELVRGRAPDLSVEGPIQYDAAVDAGVARTKLPGSAVAGRATVFVFPDLNTGNNTYKAVQRSAGAVAVGPVLQGLRKPVNDLSRGATVQDIVNTVAITAIQAQDPALDGTAQDPALDGTAQGIS</sequence>
<evidence type="ECO:0000256" key="3">
    <source>
        <dbReference type="ARBA" id="ARBA00004989"/>
    </source>
</evidence>
<dbReference type="NCBIfam" id="TIGR00651">
    <property type="entry name" value="pta"/>
    <property type="match status" value="1"/>
</dbReference>
<evidence type="ECO:0000256" key="1">
    <source>
        <dbReference type="ARBA" id="ARBA00000705"/>
    </source>
</evidence>
<dbReference type="InterPro" id="IPR028979">
    <property type="entry name" value="Ser_kin/Pase_Hpr-like_N_sf"/>
</dbReference>
<dbReference type="Gene3D" id="3.40.1390.20">
    <property type="entry name" value="HprK N-terminal domain-like"/>
    <property type="match status" value="1"/>
</dbReference>
<dbReference type="SUPFAM" id="SSF52540">
    <property type="entry name" value="P-loop containing nucleoside triphosphate hydrolases"/>
    <property type="match status" value="1"/>
</dbReference>
<evidence type="ECO:0000256" key="11">
    <source>
        <dbReference type="ARBA" id="ARBA00031108"/>
    </source>
</evidence>
<dbReference type="Proteomes" id="UP000184471">
    <property type="component" value="Unassembled WGS sequence"/>
</dbReference>
<evidence type="ECO:0000256" key="8">
    <source>
        <dbReference type="ARBA" id="ARBA00022490"/>
    </source>
</evidence>
<dbReference type="Gene3D" id="3.40.50.10750">
    <property type="entry name" value="Isocitrate/Isopropylmalate dehydrogenase-like"/>
    <property type="match status" value="1"/>
</dbReference>
<dbReference type="GO" id="GO:0008959">
    <property type="term" value="F:phosphate acetyltransferase activity"/>
    <property type="evidence" value="ECO:0007669"/>
    <property type="project" value="UniProtKB-EC"/>
</dbReference>
<feature type="domain" description="Phosphate acetyl/butaryl transferase" evidence="14">
    <location>
        <begin position="364"/>
        <end position="680"/>
    </location>
</feature>
<evidence type="ECO:0000259" key="14">
    <source>
        <dbReference type="Pfam" id="PF01515"/>
    </source>
</evidence>
<keyword evidence="9 13" id="KW-0808">Transferase</keyword>
<dbReference type="STRING" id="1070870.SAMN05444351_1836"/>
<dbReference type="GO" id="GO:0005737">
    <property type="term" value="C:cytoplasm"/>
    <property type="evidence" value="ECO:0007669"/>
    <property type="project" value="UniProtKB-SubCell"/>
</dbReference>
<proteinExistence type="inferred from homology"/>
<dbReference type="Pfam" id="PF07085">
    <property type="entry name" value="DRTGG"/>
    <property type="match status" value="1"/>
</dbReference>
<accession>A0A1M5I0V8</accession>
<evidence type="ECO:0000256" key="10">
    <source>
        <dbReference type="ARBA" id="ARBA00023315"/>
    </source>
</evidence>